<keyword evidence="5" id="KW-0540">Nuclease</keyword>
<dbReference type="KEGG" id="ath:AT5G06450"/>
<dbReference type="Gene3D" id="3.30.420.10">
    <property type="entry name" value="Ribonuclease H-like superfamily/Ribonuclease H"/>
    <property type="match status" value="1"/>
</dbReference>
<dbReference type="GO" id="GO:0031047">
    <property type="term" value="P:regulatory ncRNA-mediated gene silencing"/>
    <property type="evidence" value="ECO:0007669"/>
    <property type="project" value="UniProtKB-KW"/>
</dbReference>
<dbReference type="GO" id="GO:0008859">
    <property type="term" value="F:exoribonuclease II activity"/>
    <property type="evidence" value="ECO:0007669"/>
    <property type="project" value="UniProtKB-EC"/>
</dbReference>
<dbReference type="PANTHER" id="PTHR13620:SF102">
    <property type="entry name" value="PROTEIN RISC-INTERACTING CLEARING 3'-5' EXORIBONUCLEASE 2"/>
    <property type="match status" value="1"/>
</dbReference>
<comment type="function">
    <text evidence="8">3'-to-5' exoribonuclease (RNase) specifically targeting single-stranded RNAs. Triggers miRNA accumulation in RNA-induced silencing complex (RISC), composed of miRNAs and AGO proteins, by degrading uridylated cleavage fragments. Required during plant growth and development.</text>
</comment>
<dbReference type="DNASU" id="830533"/>
<dbReference type="OMA" id="PKPFHDN"/>
<reference evidence="13" key="2">
    <citation type="submission" date="2016-03" db="EMBL/GenBank/DDBJ databases">
        <title>Full-length assembly of Arabidopsis thaliana Ler reveals the complement of translocations and inversions.</title>
        <authorList>
            <person name="Zapata L."/>
            <person name="Schneeberger K."/>
            <person name="Ossowski S."/>
        </authorList>
    </citation>
    <scope>NUCLEOTIDE SEQUENCE [LARGE SCALE GENOMIC DNA]</scope>
    <source>
        <tissue evidence="13">Leaf</tissue>
    </source>
</reference>
<evidence type="ECO:0000313" key="11">
    <source>
        <dbReference type="EMBL" id="CAA0401039.1"/>
    </source>
</evidence>
<dbReference type="SUPFAM" id="SSF53098">
    <property type="entry name" value="Ribonuclease H-like"/>
    <property type="match status" value="1"/>
</dbReference>
<evidence type="ECO:0000256" key="4">
    <source>
        <dbReference type="ARBA" id="ARBA00022490"/>
    </source>
</evidence>
<comment type="subcellular location">
    <subcellularLocation>
        <location evidence="2">Cytoplasm</location>
    </subcellularLocation>
</comment>
<evidence type="ECO:0000256" key="9">
    <source>
        <dbReference type="ARBA" id="ARBA00061156"/>
    </source>
</evidence>
<evidence type="ECO:0000256" key="5">
    <source>
        <dbReference type="ARBA" id="ARBA00022722"/>
    </source>
</evidence>
<dbReference type="AlphaFoldDB" id="A0A178UJJ1"/>
<keyword evidence="4" id="KW-0963">Cytoplasm</keyword>
<dbReference type="OrthoDB" id="446462at2759"/>
<dbReference type="EMBL" id="CACRSJ010000110">
    <property type="protein sequence ID" value="VYS66058.1"/>
    <property type="molecule type" value="Genomic_DNA"/>
</dbReference>
<sequence length="206" mass="23215">MASFDGPKFKMTDGSYVQTKTIDVGSSTDISPYLSLIREDSILNGNRAVIFDVYWDVGFPETETKTKTSGWSLSSVKLSTRNLCLFLRLPKPFHDNLKDLYRFFASKFVTFVGVQIEEDLDLLRENHGLVIRNAINVGKLAAEARGTLVLEFLGTRELAHRVLWSDLGQLDSIEAKWEKAGPEEQLEAAAIEGWLIVNVWDQLSDE</sequence>
<evidence type="ECO:0000256" key="8">
    <source>
        <dbReference type="ARBA" id="ARBA00053559"/>
    </source>
</evidence>
<organism evidence="13 15">
    <name type="scientific">Arabidopsis thaliana</name>
    <name type="common">Mouse-ear cress</name>
    <dbReference type="NCBI Taxonomy" id="3702"/>
    <lineage>
        <taxon>Eukaryota</taxon>
        <taxon>Viridiplantae</taxon>
        <taxon>Streptophyta</taxon>
        <taxon>Embryophyta</taxon>
        <taxon>Tracheophyta</taxon>
        <taxon>Spermatophyta</taxon>
        <taxon>Magnoliopsida</taxon>
        <taxon>eudicotyledons</taxon>
        <taxon>Gunneridae</taxon>
        <taxon>Pentapetalae</taxon>
        <taxon>rosids</taxon>
        <taxon>malvids</taxon>
        <taxon>Brassicales</taxon>
        <taxon>Brassicaceae</taxon>
        <taxon>Camelineae</taxon>
        <taxon>Arabidopsis</taxon>
    </lineage>
</organism>
<accession>A0A178UJJ1</accession>
<gene>
    <name evidence="13" type="ordered locus">AXX17_At5g06030</name>
    <name evidence="14" type="ORF">AN1_LOCUS21461</name>
    <name evidence="12" type="ORF">AT9943_LOCUS18486</name>
    <name evidence="11" type="ORF">C24_LOCUS21356</name>
</gene>
<evidence type="ECO:0000256" key="7">
    <source>
        <dbReference type="ARBA" id="ARBA00023158"/>
    </source>
</evidence>
<dbReference type="Proteomes" id="UP000426265">
    <property type="component" value="Unassembled WGS sequence"/>
</dbReference>
<keyword evidence="7" id="KW-0943">RNA-mediated gene silencing</keyword>
<evidence type="ECO:0000313" key="18">
    <source>
        <dbReference type="Proteomes" id="UP000516314"/>
    </source>
</evidence>
<evidence type="ECO:0000313" key="12">
    <source>
        <dbReference type="EMBL" id="CAD5330986.1"/>
    </source>
</evidence>
<dbReference type="FunFam" id="3.30.420.10:FF:000161">
    <property type="entry name" value="Protein RISC-INTERACTING CLEARING 3'-5' EXORIBONUCLEASE 2"/>
    <property type="match status" value="1"/>
</dbReference>
<proteinExistence type="inferred from homology"/>
<evidence type="ECO:0000313" key="14">
    <source>
        <dbReference type="EMBL" id="VYS66058.1"/>
    </source>
</evidence>
<dbReference type="InterPro" id="IPR051132">
    <property type="entry name" value="3-5_Exonuclease_domain"/>
</dbReference>
<dbReference type="GO" id="GO:0003676">
    <property type="term" value="F:nucleic acid binding"/>
    <property type="evidence" value="ECO:0007669"/>
    <property type="project" value="InterPro"/>
</dbReference>
<reference evidence="15" key="1">
    <citation type="journal article" date="2016" name="Proc. Natl. Acad. Sci. U.S.A.">
        <title>Chromosome-level assembly of Arabidopsis thaliana Ler reveals the extent of translocation and inversion polymorphisms.</title>
        <authorList>
            <person name="Zapata L."/>
            <person name="Ding J."/>
            <person name="Willing E.M."/>
            <person name="Hartwig B."/>
            <person name="Bezdan D."/>
            <person name="Jiao W.B."/>
            <person name="Patel V."/>
            <person name="Velikkakam James G."/>
            <person name="Koornneef M."/>
            <person name="Ossowski S."/>
            <person name="Schneeberger K."/>
        </authorList>
    </citation>
    <scope>NUCLEOTIDE SEQUENCE [LARGE SCALE GENOMIC DNA]</scope>
    <source>
        <strain evidence="15">cv. Landsberg erecta</strain>
    </source>
</reference>
<dbReference type="EC" id="3.1.13.1" evidence="3"/>
<accession>A0A5S9Y2H6</accession>
<evidence type="ECO:0000313" key="15">
    <source>
        <dbReference type="Proteomes" id="UP000078284"/>
    </source>
</evidence>
<dbReference type="ExpressionAtlas" id="A0A178UJJ1">
    <property type="expression patterns" value="baseline and differential"/>
</dbReference>
<evidence type="ECO:0000313" key="13">
    <source>
        <dbReference type="EMBL" id="OAO93324.1"/>
    </source>
</evidence>
<comment type="similarity">
    <text evidence="9">Belongs to the RICE family.</text>
</comment>
<dbReference type="SMR" id="A0A178UJJ1"/>
<dbReference type="InterPro" id="IPR036397">
    <property type="entry name" value="RNaseH_sf"/>
</dbReference>
<dbReference type="GO" id="GO:2000630">
    <property type="term" value="P:positive regulation of miRNA metabolic process"/>
    <property type="evidence" value="ECO:0007669"/>
    <property type="project" value="UniProtKB-ARBA"/>
</dbReference>
<dbReference type="EMBL" id="LUHQ01000005">
    <property type="protein sequence ID" value="OAO93324.1"/>
    <property type="molecule type" value="Genomic_DNA"/>
</dbReference>
<evidence type="ECO:0000256" key="2">
    <source>
        <dbReference type="ARBA" id="ARBA00004496"/>
    </source>
</evidence>
<dbReference type="Proteomes" id="UP000078284">
    <property type="component" value="Chromosome 5"/>
</dbReference>
<evidence type="ECO:0000256" key="10">
    <source>
        <dbReference type="ARBA" id="ARBA00062020"/>
    </source>
</evidence>
<evidence type="ECO:0000313" key="16">
    <source>
        <dbReference type="Proteomes" id="UP000426265"/>
    </source>
</evidence>
<dbReference type="GO" id="GO:0005737">
    <property type="term" value="C:cytoplasm"/>
    <property type="evidence" value="ECO:0007669"/>
    <property type="project" value="UniProtKB-SubCell"/>
</dbReference>
<dbReference type="InterPro" id="IPR012337">
    <property type="entry name" value="RNaseH-like_sf"/>
</dbReference>
<dbReference type="Proteomes" id="UP000516314">
    <property type="component" value="Chromosome 5"/>
</dbReference>
<dbReference type="EMBL" id="CACSHJ010000096">
    <property type="protein sequence ID" value="CAA0401039.1"/>
    <property type="molecule type" value="Genomic_DNA"/>
</dbReference>
<keyword evidence="6" id="KW-0378">Hydrolase</keyword>
<reference evidence="12 18" key="4">
    <citation type="submission" date="2020-09" db="EMBL/GenBank/DDBJ databases">
        <authorList>
            <person name="Ashkenazy H."/>
        </authorList>
    </citation>
    <scope>NUCLEOTIDE SEQUENCE [LARGE SCALE GENOMIC DNA]</scope>
    <source>
        <strain evidence="18">cv. Cdm-0</strain>
    </source>
</reference>
<dbReference type="GO" id="GO:1905172">
    <property type="term" value="F:RISC complex binding"/>
    <property type="evidence" value="ECO:0007669"/>
    <property type="project" value="UniProtKB-ARBA"/>
</dbReference>
<protein>
    <recommendedName>
        <fullName evidence="3">exoribonuclease II</fullName>
        <ecNumber evidence="3">3.1.13.1</ecNumber>
    </recommendedName>
</protein>
<dbReference type="RefSeq" id="NP_196263.1">
    <property type="nucleotide sequence ID" value="NM_120728.6"/>
</dbReference>
<dbReference type="EMBL" id="LR881470">
    <property type="protein sequence ID" value="CAD5330986.1"/>
    <property type="molecule type" value="Genomic_DNA"/>
</dbReference>
<evidence type="ECO:0000256" key="6">
    <source>
        <dbReference type="ARBA" id="ARBA00022801"/>
    </source>
</evidence>
<dbReference type="Proteomes" id="UP000434276">
    <property type="component" value="Unassembled WGS sequence"/>
</dbReference>
<comment type="subunit">
    <text evidence="10">Homohexamer with DnaQ-like exonuclease fold in a ring-shaped structure with a central cavity. Component of AGO1 and AGO10-centered RNA-induced silencing complexes (RISC). Interacts with and acts as a cofactor of AGO1 and AGO10.</text>
</comment>
<evidence type="ECO:0000313" key="17">
    <source>
        <dbReference type="Proteomes" id="UP000434276"/>
    </source>
</evidence>
<dbReference type="GO" id="GO:0008310">
    <property type="term" value="F:single-stranded DNA 3'-5' DNA exonuclease activity"/>
    <property type="evidence" value="ECO:0007669"/>
    <property type="project" value="UniProtKB-ARBA"/>
</dbReference>
<comment type="catalytic activity">
    <reaction evidence="1">
        <text>Exonucleolytic cleavage in the 3'- to 5'-direction to yield nucleoside 5'-phosphates.</text>
        <dbReference type="EC" id="3.1.13.1"/>
    </reaction>
</comment>
<reference evidence="14 16" key="3">
    <citation type="submission" date="2019-11" db="EMBL/GenBank/DDBJ databases">
        <authorList>
            <person name="Jiao W.-B."/>
            <person name="Schneeberger K."/>
        </authorList>
    </citation>
    <scope>NUCLEOTIDE SEQUENCE [LARGE SCALE GENOMIC DNA]</scope>
    <source>
        <strain evidence="16">cv. An-1</strain>
        <strain evidence="17">cv. C24</strain>
    </source>
</reference>
<name>A0A178UJJ1_ARATH</name>
<evidence type="ECO:0000256" key="3">
    <source>
        <dbReference type="ARBA" id="ARBA00012163"/>
    </source>
</evidence>
<dbReference type="PANTHER" id="PTHR13620">
    <property type="entry name" value="3-5 EXONUCLEASE"/>
    <property type="match status" value="1"/>
</dbReference>
<evidence type="ECO:0000256" key="1">
    <source>
        <dbReference type="ARBA" id="ARBA00001849"/>
    </source>
</evidence>